<protein>
    <submittedName>
        <fullName evidence="1">Uncharacterized protein</fullName>
    </submittedName>
</protein>
<accession>A0A379PNX0</accession>
<sequence length="137" mass="15505">MMLADQEDWDRYTAVQWLNMRRWLDENPDDELAPEVRAELTAAPARYTRYLREYLGWGVFVLMQRDGTADTLTVVASDQDSLAAAFDGQTTGIVRMWNDDDGWGVIDSPHIPGGCWAHSRVTPTVDGRFAVEIVRTA</sequence>
<organism evidence="1 2">
    <name type="scientific">Rhodococcus gordoniae</name>
    <dbReference type="NCBI Taxonomy" id="223392"/>
    <lineage>
        <taxon>Bacteria</taxon>
        <taxon>Bacillati</taxon>
        <taxon>Actinomycetota</taxon>
        <taxon>Actinomycetes</taxon>
        <taxon>Mycobacteriales</taxon>
        <taxon>Nocardiaceae</taxon>
        <taxon>Rhodococcus</taxon>
    </lineage>
</organism>
<proteinExistence type="predicted"/>
<dbReference type="AlphaFoldDB" id="A0A379PNX0"/>
<gene>
    <name evidence="1" type="primary">yjhP_1</name>
    <name evidence="1" type="ORF">NCTC13296_04185</name>
</gene>
<dbReference type="Proteomes" id="UP000254569">
    <property type="component" value="Unassembled WGS sequence"/>
</dbReference>
<keyword evidence="2" id="KW-1185">Reference proteome</keyword>
<dbReference type="InterPro" id="IPR029063">
    <property type="entry name" value="SAM-dependent_MTases_sf"/>
</dbReference>
<name>A0A379PNX0_9NOCA</name>
<evidence type="ECO:0000313" key="2">
    <source>
        <dbReference type="Proteomes" id="UP000254569"/>
    </source>
</evidence>
<dbReference type="Gene3D" id="3.40.50.150">
    <property type="entry name" value="Vaccinia Virus protein VP39"/>
    <property type="match status" value="1"/>
</dbReference>
<evidence type="ECO:0000313" key="1">
    <source>
        <dbReference type="EMBL" id="SUF08988.1"/>
    </source>
</evidence>
<dbReference type="EMBL" id="UGVI01000002">
    <property type="protein sequence ID" value="SUF08988.1"/>
    <property type="molecule type" value="Genomic_DNA"/>
</dbReference>
<reference evidence="1 2" key="1">
    <citation type="submission" date="2018-06" db="EMBL/GenBank/DDBJ databases">
        <authorList>
            <consortium name="Pathogen Informatics"/>
            <person name="Doyle S."/>
        </authorList>
    </citation>
    <scope>NUCLEOTIDE SEQUENCE [LARGE SCALE GENOMIC DNA]</scope>
    <source>
        <strain evidence="1 2">NCTC13296</strain>
    </source>
</reference>